<feature type="transmembrane region" description="Helical" evidence="7">
    <location>
        <begin position="80"/>
        <end position="100"/>
    </location>
</feature>
<evidence type="ECO:0000313" key="9">
    <source>
        <dbReference type="Proteomes" id="UP000029577"/>
    </source>
</evidence>
<keyword evidence="9" id="KW-1185">Reference proteome</keyword>
<sequence length="691" mass="77870">MNFLTKSAFIFSLKTTLAAFLAFYLALKLNLEKPTWSLTTVYVVSQIYTASTVSKSLFRLAGTVLGGVFIFLIYPSTVMYPMMFSLAVSGWVALCLYLSLHDRTPKSYIFMLAGYSAAIMGFPDVTTPSDISYTVISRIEEVAVGIIISSLVHVLIFPVSMRSLLENSVNNWYLQAKKVCGSLLTQHQSADTPERDQILVQMANYPLNVEVLMTHCAYEANQVQRLVRLVSAQYQHLSYLVPTLTAIEKRLKLLAAENIQLPDVVHQSVTRFLAWLDDSADESSESVTRHLEETQEIIQQRFLNNELSTEQSLLFTGLIERLQNFVRILTAYHGVEVRLSQLKRRRGKPEVMHRKKYVDEGMAALSSFTVFVATFVCCLLWIGTGWSSGSNAAMFAAVTCSFFATHDSPIGGMRIFMKGVIIAIAISIFYSMVIIPRAITFEALIICLSPALILMGLIIANPATNFIGLIIATQLPGYIGFSHDYAPDTYATINAAISTTVGIVLSLVITLLIRNKRPSWIARRALRAGLRELLQLLGDIRLQKSTLLQRQQFIQRMLDRINIILPRNVVDPGISMTMENNLITELWLGANLFDFYGRYYQILQQAGVKTDPLFHEISLYLKRRLKNIHELPGGEVLRELERVLVEMEPLAKNNISLYMPFYFVFNIRLALFPAVRWSSSQGQWQLSGDVE</sequence>
<dbReference type="GO" id="GO:0005886">
    <property type="term" value="C:plasma membrane"/>
    <property type="evidence" value="ECO:0007669"/>
    <property type="project" value="UniProtKB-SubCell"/>
</dbReference>
<accession>A0A095TAU8</accession>
<comment type="subcellular location">
    <subcellularLocation>
        <location evidence="1">Cell membrane</location>
        <topology evidence="1">Multi-pass membrane protein</topology>
    </subcellularLocation>
</comment>
<dbReference type="InterPro" id="IPR006726">
    <property type="entry name" value="PHBA_efflux_AaeB/fusaric-R"/>
</dbReference>
<dbReference type="AlphaFoldDB" id="A0A095TAU8"/>
<dbReference type="eggNOG" id="COG1289">
    <property type="taxonomic scope" value="Bacteria"/>
</dbReference>
<feature type="transmembrane region" description="Helical" evidence="7">
    <location>
        <begin position="57"/>
        <end position="74"/>
    </location>
</feature>
<proteinExistence type="predicted"/>
<evidence type="ECO:0000313" key="8">
    <source>
        <dbReference type="EMBL" id="KGD73619.1"/>
    </source>
</evidence>
<evidence type="ECO:0000256" key="7">
    <source>
        <dbReference type="SAM" id="Phobius"/>
    </source>
</evidence>
<reference evidence="8" key="1">
    <citation type="submission" date="2014-12" db="EMBL/GenBank/DDBJ databases">
        <title>The draft genome of the Tatumella morbirosei type strain, LMG23360T isolated from pineapple rot.</title>
        <authorList>
            <person name="Smits T.H."/>
            <person name="Palmer M."/>
            <person name="Venter S.N."/>
            <person name="Duffy B."/>
            <person name="Steenkamp E.T."/>
            <person name="Chan W.Y."/>
            <person name="Coutinho T.A."/>
            <person name="Coetzee M.P."/>
            <person name="De Maayer P."/>
        </authorList>
    </citation>
    <scope>NUCLEOTIDE SEQUENCE [LARGE SCALE GENOMIC DNA]</scope>
    <source>
        <strain evidence="8">LMG 23360</strain>
    </source>
</reference>
<keyword evidence="5 7" id="KW-1133">Transmembrane helix</keyword>
<evidence type="ECO:0000256" key="3">
    <source>
        <dbReference type="ARBA" id="ARBA00022475"/>
    </source>
</evidence>
<dbReference type="OrthoDB" id="9807111at2"/>
<evidence type="ECO:0000256" key="1">
    <source>
        <dbReference type="ARBA" id="ARBA00004651"/>
    </source>
</evidence>
<evidence type="ECO:0000256" key="2">
    <source>
        <dbReference type="ARBA" id="ARBA00022448"/>
    </source>
</evidence>
<dbReference type="Proteomes" id="UP000029577">
    <property type="component" value="Unassembled WGS sequence"/>
</dbReference>
<dbReference type="RefSeq" id="WP_038020391.1">
    <property type="nucleotide sequence ID" value="NZ_JPKR02000002.1"/>
</dbReference>
<feature type="transmembrane region" description="Helical" evidence="7">
    <location>
        <begin position="489"/>
        <end position="513"/>
    </location>
</feature>
<keyword evidence="2" id="KW-0813">Transport</keyword>
<feature type="transmembrane region" description="Helical" evidence="7">
    <location>
        <begin position="362"/>
        <end position="382"/>
    </location>
</feature>
<gene>
    <name evidence="8" type="ORF">HA49_10210</name>
</gene>
<name>A0A095TAU8_9GAMM</name>
<evidence type="ECO:0000256" key="5">
    <source>
        <dbReference type="ARBA" id="ARBA00022989"/>
    </source>
</evidence>
<comment type="caution">
    <text evidence="8">The sequence shown here is derived from an EMBL/GenBank/DDBJ whole genome shotgun (WGS) entry which is preliminary data.</text>
</comment>
<dbReference type="EMBL" id="JPKR02000002">
    <property type="protein sequence ID" value="KGD73619.1"/>
    <property type="molecule type" value="Genomic_DNA"/>
</dbReference>
<dbReference type="STRING" id="642227.HA49_10210"/>
<protein>
    <submittedName>
        <fullName evidence="8">Fusaric acid resistance protein</fullName>
    </submittedName>
</protein>
<evidence type="ECO:0000256" key="4">
    <source>
        <dbReference type="ARBA" id="ARBA00022692"/>
    </source>
</evidence>
<dbReference type="GO" id="GO:0022857">
    <property type="term" value="F:transmembrane transporter activity"/>
    <property type="evidence" value="ECO:0007669"/>
    <property type="project" value="InterPro"/>
</dbReference>
<organism evidence="8 9">
    <name type="scientific">Tatumella morbirosei</name>
    <dbReference type="NCBI Taxonomy" id="642227"/>
    <lineage>
        <taxon>Bacteria</taxon>
        <taxon>Pseudomonadati</taxon>
        <taxon>Pseudomonadota</taxon>
        <taxon>Gammaproteobacteria</taxon>
        <taxon>Enterobacterales</taxon>
        <taxon>Erwiniaceae</taxon>
        <taxon>Tatumella</taxon>
    </lineage>
</organism>
<dbReference type="PANTHER" id="PTHR30509:SF9">
    <property type="entry name" value="MULTIDRUG RESISTANCE PROTEIN MDTO"/>
    <property type="match status" value="1"/>
</dbReference>
<keyword evidence="6 7" id="KW-0472">Membrane</keyword>
<feature type="transmembrane region" description="Helical" evidence="7">
    <location>
        <begin position="143"/>
        <end position="165"/>
    </location>
</feature>
<feature type="transmembrane region" description="Helical" evidence="7">
    <location>
        <begin position="416"/>
        <end position="435"/>
    </location>
</feature>
<evidence type="ECO:0000256" key="6">
    <source>
        <dbReference type="ARBA" id="ARBA00023136"/>
    </source>
</evidence>
<feature type="transmembrane region" description="Helical" evidence="7">
    <location>
        <begin position="6"/>
        <end position="27"/>
    </location>
</feature>
<dbReference type="Pfam" id="PF04632">
    <property type="entry name" value="FUSC"/>
    <property type="match status" value="1"/>
</dbReference>
<keyword evidence="3" id="KW-1003">Cell membrane</keyword>
<keyword evidence="4 7" id="KW-0812">Transmembrane</keyword>
<dbReference type="PANTHER" id="PTHR30509">
    <property type="entry name" value="P-HYDROXYBENZOIC ACID EFFLUX PUMP SUBUNIT-RELATED"/>
    <property type="match status" value="1"/>
</dbReference>
<feature type="transmembrane region" description="Helical" evidence="7">
    <location>
        <begin position="107"/>
        <end position="123"/>
    </location>
</feature>